<feature type="chain" id="PRO_5013243293" evidence="3">
    <location>
        <begin position="16"/>
        <end position="457"/>
    </location>
</feature>
<reference evidence="4 5" key="1">
    <citation type="journal article" date="2008" name="Nature">
        <title>The Trichoplax genome and the nature of placozoans.</title>
        <authorList>
            <person name="Srivastava M."/>
            <person name="Begovic E."/>
            <person name="Chapman J."/>
            <person name="Putnam N.H."/>
            <person name="Hellsten U."/>
            <person name="Kawashima T."/>
            <person name="Kuo A."/>
            <person name="Mitros T."/>
            <person name="Salamov A."/>
            <person name="Carpenter M.L."/>
            <person name="Signorovitch A.Y."/>
            <person name="Moreno M.A."/>
            <person name="Kamm K."/>
            <person name="Grimwood J."/>
            <person name="Schmutz J."/>
            <person name="Shapiro H."/>
            <person name="Grigoriev I.V."/>
            <person name="Buss L.W."/>
            <person name="Schierwater B."/>
            <person name="Dellaporta S.L."/>
            <person name="Rokhsar D.S."/>
        </authorList>
    </citation>
    <scope>NUCLEOTIDE SEQUENCE [LARGE SCALE GENOMIC DNA]</scope>
    <source>
        <strain evidence="4 5">Grell-BS-1999</strain>
    </source>
</reference>
<dbReference type="GO" id="GO:0004888">
    <property type="term" value="F:transmembrane signaling receptor activity"/>
    <property type="evidence" value="ECO:0000318"/>
    <property type="project" value="GO_Central"/>
</dbReference>
<dbReference type="OrthoDB" id="5596951at2759"/>
<dbReference type="GeneID" id="6751347"/>
<gene>
    <name evidence="4" type="ORF">TRIADDRAFT_21081</name>
</gene>
<dbReference type="STRING" id="10228.B3RQ62"/>
<dbReference type="FunCoup" id="B3RQ62">
    <property type="interactions" value="1987"/>
</dbReference>
<feature type="non-terminal residue" evidence="4">
    <location>
        <position position="1"/>
    </location>
</feature>
<keyword evidence="3" id="KW-0732">Signal</keyword>
<dbReference type="OMA" id="PLIYSCV"/>
<sequence>ISLLLFLIIYVLSYAIVTHFRKREPTEDILDNEDAVVNRIALWLCTFTLSTAIGAVLLLPVTILSNEVLLALPNSYYVKWLNTSLIYGLWKKIFFASNTSLLFLMPFAYFFTESEGFSGSRKGLKARALEAFIILILLTGMLLSFVWVILSTFGWNSKSESHYIPDIWGYLPHLYSGLASLGVMTLLVCTPLGLSKMFSVLGQLVVKPQFFQNLNEEIYIAKLKEETLSRKHSTATDGLRTELEEEFKLAQKYRMELERKQEASPLQRNLVYPFCLLILLVLTAISMLMVGLHCLELVLRTETVGNKPKYTIGEVSYSKLGFIGVFLQMLIIFYIMAASLVGLYNIFPFNQMIPQKKDSSMPIIIANCIVLLILSSALPLLSKILGITKFDLLGEFGQFDWLKNVTLTFCYNLLFEGATAFCLVTQITVSVRKALYSRLQLASFYKKFDKRAGLKLD</sequence>
<protein>
    <submittedName>
        <fullName evidence="4">Uncharacterized protein</fullName>
    </submittedName>
</protein>
<dbReference type="InterPro" id="IPR006876">
    <property type="entry name" value="LMBR1-like_membr_prot"/>
</dbReference>
<feature type="transmembrane region" description="Helical" evidence="2">
    <location>
        <begin position="359"/>
        <end position="381"/>
    </location>
</feature>
<dbReference type="Proteomes" id="UP000009022">
    <property type="component" value="Unassembled WGS sequence"/>
</dbReference>
<evidence type="ECO:0000256" key="2">
    <source>
        <dbReference type="SAM" id="Phobius"/>
    </source>
</evidence>
<dbReference type="AlphaFoldDB" id="B3RQ62"/>
<name>B3RQ62_TRIAD</name>
<feature type="transmembrane region" description="Helical" evidence="2">
    <location>
        <begin position="270"/>
        <end position="299"/>
    </location>
</feature>
<dbReference type="PRINTS" id="PR01692">
    <property type="entry name" value="LIPOCALINIMR"/>
</dbReference>
<dbReference type="InterPro" id="IPR008075">
    <property type="entry name" value="LIMR"/>
</dbReference>
<dbReference type="PANTHER" id="PTHR12625:SF0">
    <property type="entry name" value="PROTEIN LILIPOD"/>
    <property type="match status" value="1"/>
</dbReference>
<keyword evidence="5" id="KW-1185">Reference proteome</keyword>
<evidence type="ECO:0000256" key="3">
    <source>
        <dbReference type="SAM" id="SignalP"/>
    </source>
</evidence>
<dbReference type="PhylomeDB" id="B3RQ62"/>
<evidence type="ECO:0000313" key="5">
    <source>
        <dbReference type="Proteomes" id="UP000009022"/>
    </source>
</evidence>
<dbReference type="HOGENOM" id="CLU_029445_1_0_1"/>
<feature type="transmembrane region" description="Helical" evidence="2">
    <location>
        <begin position="39"/>
        <end position="72"/>
    </location>
</feature>
<evidence type="ECO:0000256" key="1">
    <source>
        <dbReference type="ARBA" id="ARBA00010487"/>
    </source>
</evidence>
<dbReference type="PANTHER" id="PTHR12625">
    <property type="entry name" value="LIPOCALIN-1 INTERACTING MEMBRANE RECEPTOR LIMR"/>
    <property type="match status" value="1"/>
</dbReference>
<feature type="transmembrane region" description="Helical" evidence="2">
    <location>
        <begin position="174"/>
        <end position="194"/>
    </location>
</feature>
<feature type="transmembrane region" description="Helical" evidence="2">
    <location>
        <begin position="93"/>
        <end position="111"/>
    </location>
</feature>
<feature type="transmembrane region" description="Helical" evidence="2">
    <location>
        <begin position="320"/>
        <end position="347"/>
    </location>
</feature>
<keyword evidence="2" id="KW-1133">Transmembrane helix</keyword>
<keyword evidence="2" id="KW-0472">Membrane</keyword>
<dbReference type="eggNOG" id="KOG3722">
    <property type="taxonomic scope" value="Eukaryota"/>
</dbReference>
<dbReference type="RefSeq" id="XP_002110132.1">
    <property type="nucleotide sequence ID" value="XM_002110096.1"/>
</dbReference>
<evidence type="ECO:0000313" key="4">
    <source>
        <dbReference type="EMBL" id="EDV28298.1"/>
    </source>
</evidence>
<dbReference type="GO" id="GO:0005886">
    <property type="term" value="C:plasma membrane"/>
    <property type="evidence" value="ECO:0000318"/>
    <property type="project" value="GO_Central"/>
</dbReference>
<keyword evidence="2" id="KW-0812">Transmembrane</keyword>
<proteinExistence type="inferred from homology"/>
<dbReference type="CTD" id="6751347"/>
<organism evidence="4 5">
    <name type="scientific">Trichoplax adhaerens</name>
    <name type="common">Trichoplax reptans</name>
    <dbReference type="NCBI Taxonomy" id="10228"/>
    <lineage>
        <taxon>Eukaryota</taxon>
        <taxon>Metazoa</taxon>
        <taxon>Placozoa</taxon>
        <taxon>Uniplacotomia</taxon>
        <taxon>Trichoplacea</taxon>
        <taxon>Trichoplacidae</taxon>
        <taxon>Trichoplax</taxon>
    </lineage>
</organism>
<dbReference type="Pfam" id="PF04791">
    <property type="entry name" value="LMBR1"/>
    <property type="match status" value="2"/>
</dbReference>
<dbReference type="GO" id="GO:0007165">
    <property type="term" value="P:signal transduction"/>
    <property type="evidence" value="ECO:0000318"/>
    <property type="project" value="GO_Central"/>
</dbReference>
<dbReference type="KEGG" id="tad:TRIADDRAFT_21081"/>
<feature type="signal peptide" evidence="3">
    <location>
        <begin position="1"/>
        <end position="15"/>
    </location>
</feature>
<dbReference type="EMBL" id="DS985242">
    <property type="protein sequence ID" value="EDV28298.1"/>
    <property type="molecule type" value="Genomic_DNA"/>
</dbReference>
<feature type="transmembrane region" description="Helical" evidence="2">
    <location>
        <begin position="131"/>
        <end position="153"/>
    </location>
</feature>
<dbReference type="InParanoid" id="B3RQ62"/>
<comment type="similarity">
    <text evidence="1">Belongs to the LIMR family.</text>
</comment>
<accession>B3RQ62</accession>